<organism evidence="1 2">
    <name type="scientific">Portunus trituberculatus</name>
    <name type="common">Swimming crab</name>
    <name type="synonym">Neptunus trituberculatus</name>
    <dbReference type="NCBI Taxonomy" id="210409"/>
    <lineage>
        <taxon>Eukaryota</taxon>
        <taxon>Metazoa</taxon>
        <taxon>Ecdysozoa</taxon>
        <taxon>Arthropoda</taxon>
        <taxon>Crustacea</taxon>
        <taxon>Multicrustacea</taxon>
        <taxon>Malacostraca</taxon>
        <taxon>Eumalacostraca</taxon>
        <taxon>Eucarida</taxon>
        <taxon>Decapoda</taxon>
        <taxon>Pleocyemata</taxon>
        <taxon>Brachyura</taxon>
        <taxon>Eubrachyura</taxon>
        <taxon>Portunoidea</taxon>
        <taxon>Portunidae</taxon>
        <taxon>Portuninae</taxon>
        <taxon>Portunus</taxon>
    </lineage>
</organism>
<protein>
    <submittedName>
        <fullName evidence="1">Uncharacterized protein</fullName>
    </submittedName>
</protein>
<evidence type="ECO:0000313" key="1">
    <source>
        <dbReference type="EMBL" id="MPC11692.1"/>
    </source>
</evidence>
<name>A0A5B7CPS6_PORTR</name>
<dbReference type="AlphaFoldDB" id="A0A5B7CPS6"/>
<sequence>MQDWVHHLSRGSGGGGGGGGGFNTTKLSTLLAPLGVGIFEPMGTGCGRLMRGSTWLGLPPAMGAGMPPPDLHGALGLACGRLGAPSALGSLGLKPNCLMSVLRGGGRRGGECVGHVLKHLHAAS</sequence>
<accession>A0A5B7CPS6</accession>
<keyword evidence="2" id="KW-1185">Reference proteome</keyword>
<proteinExistence type="predicted"/>
<dbReference type="EMBL" id="VSRR010000176">
    <property type="protein sequence ID" value="MPC11692.1"/>
    <property type="molecule type" value="Genomic_DNA"/>
</dbReference>
<reference evidence="1 2" key="1">
    <citation type="submission" date="2019-05" db="EMBL/GenBank/DDBJ databases">
        <title>Another draft genome of Portunus trituberculatus and its Hox gene families provides insights of decapod evolution.</title>
        <authorList>
            <person name="Jeong J.-H."/>
            <person name="Song I."/>
            <person name="Kim S."/>
            <person name="Choi T."/>
            <person name="Kim D."/>
            <person name="Ryu S."/>
            <person name="Kim W."/>
        </authorList>
    </citation>
    <scope>NUCLEOTIDE SEQUENCE [LARGE SCALE GENOMIC DNA]</scope>
    <source>
        <tissue evidence="1">Muscle</tissue>
    </source>
</reference>
<dbReference type="Proteomes" id="UP000324222">
    <property type="component" value="Unassembled WGS sequence"/>
</dbReference>
<gene>
    <name evidence="1" type="ORF">E2C01_004363</name>
</gene>
<evidence type="ECO:0000313" key="2">
    <source>
        <dbReference type="Proteomes" id="UP000324222"/>
    </source>
</evidence>
<comment type="caution">
    <text evidence="1">The sequence shown here is derived from an EMBL/GenBank/DDBJ whole genome shotgun (WGS) entry which is preliminary data.</text>
</comment>